<dbReference type="PROSITE" id="PS51257">
    <property type="entry name" value="PROKAR_LIPOPROTEIN"/>
    <property type="match status" value="1"/>
</dbReference>
<proteinExistence type="predicted"/>
<keyword evidence="1" id="KW-1133">Transmembrane helix</keyword>
<reference evidence="3" key="1">
    <citation type="journal article" date="2017" name="Genome Biol.">
        <title>Comparative genomics reveals high biological diversity and specific adaptations in the industrially and medically important fungal genus Aspergillus.</title>
        <authorList>
            <person name="de Vries R.P."/>
            <person name="Riley R."/>
            <person name="Wiebenga A."/>
            <person name="Aguilar-Osorio G."/>
            <person name="Amillis S."/>
            <person name="Uchima C.A."/>
            <person name="Anderluh G."/>
            <person name="Asadollahi M."/>
            <person name="Askin M."/>
            <person name="Barry K."/>
            <person name="Battaglia E."/>
            <person name="Bayram O."/>
            <person name="Benocci T."/>
            <person name="Braus-Stromeyer S.A."/>
            <person name="Caldana C."/>
            <person name="Canovas D."/>
            <person name="Cerqueira G.C."/>
            <person name="Chen F."/>
            <person name="Chen W."/>
            <person name="Choi C."/>
            <person name="Clum A."/>
            <person name="Dos Santos R.A."/>
            <person name="Damasio A.R."/>
            <person name="Diallinas G."/>
            <person name="Emri T."/>
            <person name="Fekete E."/>
            <person name="Flipphi M."/>
            <person name="Freyberg S."/>
            <person name="Gallo A."/>
            <person name="Gournas C."/>
            <person name="Habgood R."/>
            <person name="Hainaut M."/>
            <person name="Harispe M.L."/>
            <person name="Henrissat B."/>
            <person name="Hilden K.S."/>
            <person name="Hope R."/>
            <person name="Hossain A."/>
            <person name="Karabika E."/>
            <person name="Karaffa L."/>
            <person name="Karanyi Z."/>
            <person name="Krasevec N."/>
            <person name="Kuo A."/>
            <person name="Kusch H."/>
            <person name="LaButti K."/>
            <person name="Lagendijk E.L."/>
            <person name="Lapidus A."/>
            <person name="Levasseur A."/>
            <person name="Lindquist E."/>
            <person name="Lipzen A."/>
            <person name="Logrieco A.F."/>
            <person name="MacCabe A."/>
            <person name="Maekelae M.R."/>
            <person name="Malavazi I."/>
            <person name="Melin P."/>
            <person name="Meyer V."/>
            <person name="Mielnichuk N."/>
            <person name="Miskei M."/>
            <person name="Molnar A.P."/>
            <person name="Mule G."/>
            <person name="Ngan C.Y."/>
            <person name="Orejas M."/>
            <person name="Orosz E."/>
            <person name="Ouedraogo J.P."/>
            <person name="Overkamp K.M."/>
            <person name="Park H.-S."/>
            <person name="Perrone G."/>
            <person name="Piumi F."/>
            <person name="Punt P.J."/>
            <person name="Ram A.F."/>
            <person name="Ramon A."/>
            <person name="Rauscher S."/>
            <person name="Record E."/>
            <person name="Riano-Pachon D.M."/>
            <person name="Robert V."/>
            <person name="Roehrig J."/>
            <person name="Ruller R."/>
            <person name="Salamov A."/>
            <person name="Salih N.S."/>
            <person name="Samson R.A."/>
            <person name="Sandor E."/>
            <person name="Sanguinetti M."/>
            <person name="Schuetze T."/>
            <person name="Sepcic K."/>
            <person name="Shelest E."/>
            <person name="Sherlock G."/>
            <person name="Sophianopoulou V."/>
            <person name="Squina F.M."/>
            <person name="Sun H."/>
            <person name="Susca A."/>
            <person name="Todd R.B."/>
            <person name="Tsang A."/>
            <person name="Unkles S.E."/>
            <person name="van de Wiele N."/>
            <person name="van Rossen-Uffink D."/>
            <person name="Oliveira J.V."/>
            <person name="Vesth T.C."/>
            <person name="Visser J."/>
            <person name="Yu J.-H."/>
            <person name="Zhou M."/>
            <person name="Andersen M.R."/>
            <person name="Archer D.B."/>
            <person name="Baker S.E."/>
            <person name="Benoit I."/>
            <person name="Brakhage A.A."/>
            <person name="Braus G.H."/>
            <person name="Fischer R."/>
            <person name="Frisvad J.C."/>
            <person name="Goldman G.H."/>
            <person name="Houbraken J."/>
            <person name="Oakley B."/>
            <person name="Pocsi I."/>
            <person name="Scazzocchio C."/>
            <person name="Seiboth B."/>
            <person name="vanKuyk P.A."/>
            <person name="Wortman J."/>
            <person name="Dyer P.S."/>
            <person name="Grigoriev I.V."/>
        </authorList>
    </citation>
    <scope>NUCLEOTIDE SEQUENCE [LARGE SCALE GENOMIC DNA]</scope>
    <source>
        <strain evidence="3">CBS 506.65</strain>
    </source>
</reference>
<protein>
    <submittedName>
        <fullName evidence="2">Uncharacterized protein</fullName>
    </submittedName>
</protein>
<dbReference type="EMBL" id="KV878364">
    <property type="protein sequence ID" value="OJJ42216.1"/>
    <property type="molecule type" value="Genomic_DNA"/>
</dbReference>
<dbReference type="VEuPathDB" id="FungiDB:ASPZODRAFT_29350"/>
<accession>A0A1L9S4Y3</accession>
<keyword evidence="1" id="KW-0472">Membrane</keyword>
<gene>
    <name evidence="2" type="ORF">ASPZODRAFT_29350</name>
</gene>
<dbReference type="AlphaFoldDB" id="A0A1L9S4Y3"/>
<keyword evidence="3" id="KW-1185">Reference proteome</keyword>
<name>A0A1L9S4Y3_9EURO</name>
<dbReference type="Proteomes" id="UP000184188">
    <property type="component" value="Unassembled WGS sequence"/>
</dbReference>
<evidence type="ECO:0000313" key="2">
    <source>
        <dbReference type="EMBL" id="OJJ42216.1"/>
    </source>
</evidence>
<feature type="transmembrane region" description="Helical" evidence="1">
    <location>
        <begin position="7"/>
        <end position="28"/>
    </location>
</feature>
<dbReference type="GeneID" id="34614645"/>
<keyword evidence="1" id="KW-0812">Transmembrane</keyword>
<organism evidence="2 3">
    <name type="scientific">Penicilliopsis zonata CBS 506.65</name>
    <dbReference type="NCBI Taxonomy" id="1073090"/>
    <lineage>
        <taxon>Eukaryota</taxon>
        <taxon>Fungi</taxon>
        <taxon>Dikarya</taxon>
        <taxon>Ascomycota</taxon>
        <taxon>Pezizomycotina</taxon>
        <taxon>Eurotiomycetes</taxon>
        <taxon>Eurotiomycetidae</taxon>
        <taxon>Eurotiales</taxon>
        <taxon>Aspergillaceae</taxon>
        <taxon>Penicilliopsis</taxon>
    </lineage>
</organism>
<evidence type="ECO:0000313" key="3">
    <source>
        <dbReference type="Proteomes" id="UP000184188"/>
    </source>
</evidence>
<dbReference type="RefSeq" id="XP_022576726.1">
    <property type="nucleotide sequence ID" value="XM_022728181.1"/>
</dbReference>
<evidence type="ECO:0000256" key="1">
    <source>
        <dbReference type="SAM" id="Phobius"/>
    </source>
</evidence>
<sequence>MTKVGKVTIIIVGPVLADIFLLLMGILGCVKQTNAISNAIGGLLADVISRITFNLQSFTTNNLLCLMLTGSPGI</sequence>